<evidence type="ECO:0000256" key="7">
    <source>
        <dbReference type="ARBA" id="ARBA00023242"/>
    </source>
</evidence>
<reference evidence="10 11" key="1">
    <citation type="submission" date="2019-09" db="EMBL/GenBank/DDBJ databases">
        <title>The hologenome of the rock-dwelling lichen Lasallia pustulata.</title>
        <authorList>
            <person name="Greshake Tzovaras B."/>
            <person name="Segers F."/>
            <person name="Bicker A."/>
            <person name="Dal Grande F."/>
            <person name="Otte J."/>
            <person name="Hankeln T."/>
            <person name="Schmitt I."/>
            <person name="Ebersberger I."/>
        </authorList>
    </citation>
    <scope>NUCLEOTIDE SEQUENCE [LARGE SCALE GENOMIC DNA]</scope>
    <source>
        <strain evidence="10">A1-1</strain>
    </source>
</reference>
<dbReference type="PROSITE" id="PS50082">
    <property type="entry name" value="WD_REPEATS_2"/>
    <property type="match status" value="6"/>
</dbReference>
<keyword evidence="3 8" id="KW-0853">WD repeat</keyword>
<evidence type="ECO:0000256" key="6">
    <source>
        <dbReference type="ARBA" id="ARBA00023163"/>
    </source>
</evidence>
<comment type="similarity">
    <text evidence="2">Belongs to the WD repeat TAF5 family.</text>
</comment>
<evidence type="ECO:0000256" key="8">
    <source>
        <dbReference type="PROSITE-ProRule" id="PRU00221"/>
    </source>
</evidence>
<feature type="domain" description="TFIID subunit TAF5 NTD2" evidence="9">
    <location>
        <begin position="121"/>
        <end position="251"/>
    </location>
</feature>
<feature type="repeat" description="WD" evidence="8">
    <location>
        <begin position="562"/>
        <end position="603"/>
    </location>
</feature>
<evidence type="ECO:0000256" key="4">
    <source>
        <dbReference type="ARBA" id="ARBA00022737"/>
    </source>
</evidence>
<dbReference type="Proteomes" id="UP000324767">
    <property type="component" value="Unassembled WGS sequence"/>
</dbReference>
<dbReference type="SUPFAM" id="SSF160897">
    <property type="entry name" value="Taf5 N-terminal domain-like"/>
    <property type="match status" value="1"/>
</dbReference>
<dbReference type="InterPro" id="IPR036322">
    <property type="entry name" value="WD40_repeat_dom_sf"/>
</dbReference>
<keyword evidence="10" id="KW-0396">Initiation factor</keyword>
<organism evidence="10 11">
    <name type="scientific">Lasallia pustulata</name>
    <dbReference type="NCBI Taxonomy" id="136370"/>
    <lineage>
        <taxon>Eukaryota</taxon>
        <taxon>Fungi</taxon>
        <taxon>Dikarya</taxon>
        <taxon>Ascomycota</taxon>
        <taxon>Pezizomycotina</taxon>
        <taxon>Lecanoromycetes</taxon>
        <taxon>OSLEUM clade</taxon>
        <taxon>Umbilicariomycetidae</taxon>
        <taxon>Umbilicariales</taxon>
        <taxon>Umbilicariaceae</taxon>
        <taxon>Lasallia</taxon>
    </lineage>
</organism>
<evidence type="ECO:0000256" key="5">
    <source>
        <dbReference type="ARBA" id="ARBA00023015"/>
    </source>
</evidence>
<dbReference type="PROSITE" id="PS50294">
    <property type="entry name" value="WD_REPEATS_REGION"/>
    <property type="match status" value="5"/>
</dbReference>
<dbReference type="SMART" id="SM00320">
    <property type="entry name" value="WD40"/>
    <property type="match status" value="6"/>
</dbReference>
<evidence type="ECO:0000256" key="3">
    <source>
        <dbReference type="ARBA" id="ARBA00022574"/>
    </source>
</evidence>
<dbReference type="InterPro" id="IPR006594">
    <property type="entry name" value="LisH"/>
</dbReference>
<dbReference type="Pfam" id="PF08513">
    <property type="entry name" value="LisH"/>
    <property type="match status" value="1"/>
</dbReference>
<keyword evidence="10" id="KW-0648">Protein biosynthesis</keyword>
<dbReference type="PROSITE" id="PS00678">
    <property type="entry name" value="WD_REPEATS_1"/>
    <property type="match status" value="1"/>
</dbReference>
<dbReference type="InterPro" id="IPR037264">
    <property type="entry name" value="TFIID_NTD2_sf"/>
</dbReference>
<dbReference type="Gene3D" id="2.130.10.10">
    <property type="entry name" value="YVTN repeat-like/Quinoprotein amine dehydrogenase"/>
    <property type="match status" value="2"/>
</dbReference>
<dbReference type="PRINTS" id="PR00320">
    <property type="entry name" value="GPROTEINBRPT"/>
</dbReference>
<protein>
    <submittedName>
        <fullName evidence="10">Transcription initiation factor TFIID subunit</fullName>
    </submittedName>
</protein>
<dbReference type="InterPro" id="IPR001680">
    <property type="entry name" value="WD40_rpt"/>
</dbReference>
<dbReference type="SMART" id="SM00667">
    <property type="entry name" value="LisH"/>
    <property type="match status" value="1"/>
</dbReference>
<dbReference type="GO" id="GO:0016251">
    <property type="term" value="F:RNA polymerase II general transcription initiation factor activity"/>
    <property type="evidence" value="ECO:0007669"/>
    <property type="project" value="TreeGrafter"/>
</dbReference>
<dbReference type="Pfam" id="PF00400">
    <property type="entry name" value="WD40"/>
    <property type="match status" value="6"/>
</dbReference>
<dbReference type="CDD" id="cd00200">
    <property type="entry name" value="WD40"/>
    <property type="match status" value="1"/>
</dbReference>
<dbReference type="InterPro" id="IPR019775">
    <property type="entry name" value="WD40_repeat_CS"/>
</dbReference>
<dbReference type="PANTHER" id="PTHR19879">
    <property type="entry name" value="TRANSCRIPTION INITIATION FACTOR TFIID"/>
    <property type="match status" value="1"/>
</dbReference>
<feature type="repeat" description="WD" evidence="8">
    <location>
        <begin position="654"/>
        <end position="680"/>
    </location>
</feature>
<evidence type="ECO:0000256" key="1">
    <source>
        <dbReference type="ARBA" id="ARBA00004123"/>
    </source>
</evidence>
<dbReference type="GO" id="GO:0006367">
    <property type="term" value="P:transcription initiation at RNA polymerase II promoter"/>
    <property type="evidence" value="ECO:0007669"/>
    <property type="project" value="TreeGrafter"/>
</dbReference>
<dbReference type="CDD" id="cd08044">
    <property type="entry name" value="TAF5_NTD2"/>
    <property type="match status" value="1"/>
</dbReference>
<dbReference type="Gene3D" id="1.25.40.500">
    <property type="entry name" value="TFIID subunit TAF5, NTD2 domain"/>
    <property type="match status" value="1"/>
</dbReference>
<dbReference type="InterPro" id="IPR020472">
    <property type="entry name" value="WD40_PAC1"/>
</dbReference>
<accession>A0A5M8Q315</accession>
<evidence type="ECO:0000313" key="11">
    <source>
        <dbReference type="Proteomes" id="UP000324767"/>
    </source>
</evidence>
<feature type="repeat" description="WD" evidence="8">
    <location>
        <begin position="520"/>
        <end position="561"/>
    </location>
</feature>
<dbReference type="EMBL" id="VXIT01000001">
    <property type="protein sequence ID" value="KAA6415459.1"/>
    <property type="molecule type" value="Genomic_DNA"/>
</dbReference>
<dbReference type="SUPFAM" id="SSF50978">
    <property type="entry name" value="WD40 repeat-like"/>
    <property type="match status" value="1"/>
</dbReference>
<evidence type="ECO:0000313" key="10">
    <source>
        <dbReference type="EMBL" id="KAA6415459.1"/>
    </source>
</evidence>
<keyword evidence="4" id="KW-0677">Repeat</keyword>
<dbReference type="GO" id="GO:0003743">
    <property type="term" value="F:translation initiation factor activity"/>
    <property type="evidence" value="ECO:0007669"/>
    <property type="project" value="UniProtKB-KW"/>
</dbReference>
<keyword evidence="5" id="KW-0805">Transcription regulation</keyword>
<feature type="repeat" description="WD" evidence="8">
    <location>
        <begin position="466"/>
        <end position="513"/>
    </location>
</feature>
<evidence type="ECO:0000259" key="9">
    <source>
        <dbReference type="Pfam" id="PF04494"/>
    </source>
</evidence>
<dbReference type="GO" id="GO:0005669">
    <property type="term" value="C:transcription factor TFIID complex"/>
    <property type="evidence" value="ECO:0007669"/>
    <property type="project" value="TreeGrafter"/>
</dbReference>
<comment type="caution">
    <text evidence="10">The sequence shown here is derived from an EMBL/GenBank/DDBJ whole genome shotgun (WGS) entry which is preliminary data.</text>
</comment>
<keyword evidence="6" id="KW-0804">Transcription</keyword>
<proteinExistence type="inferred from homology"/>
<dbReference type="InterPro" id="IPR007582">
    <property type="entry name" value="TFIID_NTD2"/>
</dbReference>
<dbReference type="OrthoDB" id="10266330at2759"/>
<comment type="subcellular location">
    <subcellularLocation>
        <location evidence="1">Nucleus</location>
    </subcellularLocation>
</comment>
<name>A0A5M8Q315_9LECA</name>
<feature type="repeat" description="WD" evidence="8">
    <location>
        <begin position="409"/>
        <end position="443"/>
    </location>
</feature>
<gene>
    <name evidence="10" type="ORF">FRX48_00174</name>
</gene>
<evidence type="ECO:0000256" key="2">
    <source>
        <dbReference type="ARBA" id="ARBA00009435"/>
    </source>
</evidence>
<keyword evidence="7" id="KW-0539">Nucleus</keyword>
<feature type="repeat" description="WD" evidence="8">
    <location>
        <begin position="604"/>
        <end position="645"/>
    </location>
</feature>
<dbReference type="AlphaFoldDB" id="A0A5M8Q315"/>
<dbReference type="InterPro" id="IPR015943">
    <property type="entry name" value="WD40/YVTN_repeat-like_dom_sf"/>
</dbReference>
<dbReference type="PROSITE" id="PS50896">
    <property type="entry name" value="LISH"/>
    <property type="match status" value="1"/>
</dbReference>
<sequence>MLIIITAQALDAGESLFGCIDDILAMSGQPPSAAGAPTPRNASNGAANVGMAMPTQPRPNDGQVGVGGVGGQNGNPSPQNLNSIVIEYLSKKGYNRTEAMLRMESANQEASGTPARVEESGGARYARAFGLLKRWIEENLDVYKAELRRLLWPTFVYSFLNIVSDYYPKESRSFFTDFKASFEKEHGGELRALEPISLPEHVLDNSVAKIYRGAKYRLTMSTVAFVNLIQFLESKERDGGPVIIAVMQSYLNIVTIERNADDEHSLARMLGRARQVEDFPGEDEGIPGHNPGSANTDRNAGSTVLTRLKLGPLPMENDLMADVQAELEEEDLRNPPADGQNTLVQEFEQHIKREESEDAPNRQDVPLPPSLARDVAMEVQKVKENRDRFRIEGRTGGVGPAISVTMFTFHNTFDGVNCLDFSQDNLLVAAGMQESYIRVWSLEGKALPSASQSGTLNFQPSSSRRLIGHSGPVYAVSFSPSTAPSDPIATSTASKYLLSSSADKSVRLWSLETWTCLVIYKGHDHPVWDVTWGPFGHYFVTGSQDKTARLWSTDQIAFLRMFVGHDMDVDTVCFHPNNAYVFTGSCDKIVRMWAIINGYPVRMFTGHAGNVTSLVCSPNGKLLASADDSGTIILWDLGPGRLLKRMRGHGKGGIWSLSWSVESTVLVSGGADGTVRVWDVTGSSDGSGQGKIVGEGGTGIKLDGSGQVQAGAGVVGGGGKKKGKDVVVTPDQISAFPTKKSPVYKVRFTRQNLVIAGGAYLP</sequence>
<dbReference type="Pfam" id="PF04494">
    <property type="entry name" value="TFIID_NTD2"/>
    <property type="match status" value="1"/>
</dbReference>
<dbReference type="PANTHER" id="PTHR19879:SF1">
    <property type="entry name" value="CANNONBALL-RELATED"/>
    <property type="match status" value="1"/>
</dbReference>